<comment type="caution">
    <text evidence="1">The sequence shown here is derived from an EMBL/GenBank/DDBJ whole genome shotgun (WGS) entry which is preliminary data.</text>
</comment>
<sequence>MDNQMIFEVIVEKLEEGMKIILRGHPSFINEEKKKYEMQLRILSQYKDFIFDDGNAERFCKKMRIDCVDTLSIAMYNSFALLSDSSSLAYTYPFVSLKPCIMYLDDLLEGGISLDGISYCNKIMHLVVHNADDLKKSINKAMDKNIQQEYAINIKQLQNKEIYNIEHSAKEIAVAIKRILRKNNL</sequence>
<dbReference type="AlphaFoldDB" id="A0A2W6MWD0"/>
<evidence type="ECO:0000313" key="1">
    <source>
        <dbReference type="EMBL" id="PZT48652.1"/>
    </source>
</evidence>
<proteinExistence type="predicted"/>
<gene>
    <name evidence="1" type="ORF">B6S12_03185</name>
</gene>
<reference evidence="1 2" key="1">
    <citation type="submission" date="2017-03" db="EMBL/GenBank/DDBJ databases">
        <title>Genomic and clinical evidence uncovers the enterohepatic species Helicobacter valdiviensis as a potential human intestinal pathogen.</title>
        <authorList>
            <person name="Fresia P."/>
            <person name="Jara R."/>
            <person name="Sierra R."/>
            <person name="Ferres I."/>
            <person name="Greif G."/>
            <person name="Iraola G."/>
            <person name="Collado L."/>
        </authorList>
    </citation>
    <scope>NUCLEOTIDE SEQUENCE [LARGE SCALE GENOMIC DNA]</scope>
    <source>
        <strain evidence="1 2">WBE14</strain>
    </source>
</reference>
<dbReference type="EMBL" id="NBIU01000005">
    <property type="protein sequence ID" value="PZT48652.1"/>
    <property type="molecule type" value="Genomic_DNA"/>
</dbReference>
<dbReference type="Proteomes" id="UP000249746">
    <property type="component" value="Unassembled WGS sequence"/>
</dbReference>
<evidence type="ECO:0000313" key="2">
    <source>
        <dbReference type="Proteomes" id="UP000249746"/>
    </source>
</evidence>
<dbReference type="Gene3D" id="3.40.50.12580">
    <property type="match status" value="1"/>
</dbReference>
<keyword evidence="2" id="KW-1185">Reference proteome</keyword>
<protein>
    <submittedName>
        <fullName evidence="1">Uncharacterized protein</fullName>
    </submittedName>
</protein>
<dbReference type="InterPro" id="IPR043148">
    <property type="entry name" value="TagF_C"/>
</dbReference>
<organism evidence="1 2">
    <name type="scientific">Helicobacter valdiviensis</name>
    <dbReference type="NCBI Taxonomy" id="1458358"/>
    <lineage>
        <taxon>Bacteria</taxon>
        <taxon>Pseudomonadati</taxon>
        <taxon>Campylobacterota</taxon>
        <taxon>Epsilonproteobacteria</taxon>
        <taxon>Campylobacterales</taxon>
        <taxon>Helicobacteraceae</taxon>
        <taxon>Helicobacter</taxon>
    </lineage>
</organism>
<accession>A0A2W6MWD0</accession>
<name>A0A2W6MWD0_9HELI</name>